<dbReference type="Proteomes" id="UP000245999">
    <property type="component" value="Chromosome"/>
</dbReference>
<sequence length="110" mass="11711">MAPFEFTPEALADLKKTHGDLFILEVKVSADDTAVAYLKPADRNVLAFALQRVAKDQMLEPGEFILANCFVGGDPRLSLPTGRAETPVQLAGALAAVSLVKTLEATVKNA</sequence>
<dbReference type="EMBL" id="CP029145">
    <property type="protein sequence ID" value="AWM31360.1"/>
    <property type="molecule type" value="Genomic_DNA"/>
</dbReference>
<keyword evidence="2" id="KW-1185">Reference proteome</keyword>
<dbReference type="AlphaFoldDB" id="A0A2Z3GRT3"/>
<evidence type="ECO:0000313" key="2">
    <source>
        <dbReference type="Proteomes" id="UP000245999"/>
    </source>
</evidence>
<reference evidence="2" key="1">
    <citation type="submission" date="2018-04" db="EMBL/GenBank/DDBJ databases">
        <title>Complete genome of Antarctic heterotrophic bacterium Hymenobacter nivis.</title>
        <authorList>
            <person name="Terashima M."/>
        </authorList>
    </citation>
    <scope>NUCLEOTIDE SEQUENCE [LARGE SCALE GENOMIC DNA]</scope>
    <source>
        <strain evidence="2">NBRC 111535</strain>
    </source>
</reference>
<accession>A0A2Z3GRT3</accession>
<organism evidence="1 2">
    <name type="scientific">Hymenobacter nivis</name>
    <dbReference type="NCBI Taxonomy" id="1850093"/>
    <lineage>
        <taxon>Bacteria</taxon>
        <taxon>Pseudomonadati</taxon>
        <taxon>Bacteroidota</taxon>
        <taxon>Cytophagia</taxon>
        <taxon>Cytophagales</taxon>
        <taxon>Hymenobacteraceae</taxon>
        <taxon>Hymenobacter</taxon>
    </lineage>
</organism>
<dbReference type="OrthoDB" id="885654at2"/>
<evidence type="ECO:0000313" key="1">
    <source>
        <dbReference type="EMBL" id="AWM31360.1"/>
    </source>
</evidence>
<proteinExistence type="predicted"/>
<protein>
    <submittedName>
        <fullName evidence="1">Uncharacterized protein</fullName>
    </submittedName>
</protein>
<dbReference type="KEGG" id="hnv:DDQ68_00295"/>
<name>A0A2Z3GRT3_9BACT</name>
<dbReference type="RefSeq" id="WP_109651758.1">
    <property type="nucleotide sequence ID" value="NZ_CP029145.1"/>
</dbReference>
<gene>
    <name evidence="1" type="ORF">DDQ68_00295</name>
</gene>